<organism evidence="1 2">
    <name type="scientific">Frankliniella fusca</name>
    <dbReference type="NCBI Taxonomy" id="407009"/>
    <lineage>
        <taxon>Eukaryota</taxon>
        <taxon>Metazoa</taxon>
        <taxon>Ecdysozoa</taxon>
        <taxon>Arthropoda</taxon>
        <taxon>Hexapoda</taxon>
        <taxon>Insecta</taxon>
        <taxon>Pterygota</taxon>
        <taxon>Neoptera</taxon>
        <taxon>Paraneoptera</taxon>
        <taxon>Thysanoptera</taxon>
        <taxon>Terebrantia</taxon>
        <taxon>Thripoidea</taxon>
        <taxon>Thripidae</taxon>
        <taxon>Frankliniella</taxon>
    </lineage>
</organism>
<name>A0AAE1HUK9_9NEOP</name>
<proteinExistence type="predicted"/>
<sequence length="82" mass="9135">SCVRCAGYGLPSPGRASHAVQFDGRRASRRIVAVVLDVDVAKVMPALRRPHPPLPHYALHCRKRAEAVHATTTHPARRRRPR</sequence>
<protein>
    <submittedName>
        <fullName evidence="1">Carbamate kinase 2</fullName>
    </submittedName>
</protein>
<dbReference type="EMBL" id="JAHWGI010001300">
    <property type="protein sequence ID" value="KAK3927719.1"/>
    <property type="molecule type" value="Genomic_DNA"/>
</dbReference>
<gene>
    <name evidence="1" type="ORF">KUF71_016004</name>
</gene>
<reference evidence="1" key="1">
    <citation type="submission" date="2021-07" db="EMBL/GenBank/DDBJ databases">
        <authorList>
            <person name="Catto M.A."/>
            <person name="Jacobson A."/>
            <person name="Kennedy G."/>
            <person name="Labadie P."/>
            <person name="Hunt B.G."/>
            <person name="Srinivasan R."/>
        </authorList>
    </citation>
    <scope>NUCLEOTIDE SEQUENCE</scope>
    <source>
        <strain evidence="1">PL_HMW_Pooled</strain>
        <tissue evidence="1">Head</tissue>
    </source>
</reference>
<accession>A0AAE1HUK9</accession>
<reference evidence="1" key="2">
    <citation type="journal article" date="2023" name="BMC Genomics">
        <title>Pest status, molecular evolution, and epigenetic factors derived from the genome assembly of Frankliniella fusca, a thysanopteran phytovirus vector.</title>
        <authorList>
            <person name="Catto M.A."/>
            <person name="Labadie P.E."/>
            <person name="Jacobson A.L."/>
            <person name="Kennedy G.G."/>
            <person name="Srinivasan R."/>
            <person name="Hunt B.G."/>
        </authorList>
    </citation>
    <scope>NUCLEOTIDE SEQUENCE</scope>
    <source>
        <strain evidence="1">PL_HMW_Pooled</strain>
    </source>
</reference>
<evidence type="ECO:0000313" key="2">
    <source>
        <dbReference type="Proteomes" id="UP001219518"/>
    </source>
</evidence>
<dbReference type="GO" id="GO:0016301">
    <property type="term" value="F:kinase activity"/>
    <property type="evidence" value="ECO:0007669"/>
    <property type="project" value="UniProtKB-KW"/>
</dbReference>
<dbReference type="AlphaFoldDB" id="A0AAE1HUK9"/>
<feature type="non-terminal residue" evidence="1">
    <location>
        <position position="1"/>
    </location>
</feature>
<keyword evidence="1" id="KW-0808">Transferase</keyword>
<evidence type="ECO:0000313" key="1">
    <source>
        <dbReference type="EMBL" id="KAK3927719.1"/>
    </source>
</evidence>
<keyword evidence="2" id="KW-1185">Reference proteome</keyword>
<comment type="caution">
    <text evidence="1">The sequence shown here is derived from an EMBL/GenBank/DDBJ whole genome shotgun (WGS) entry which is preliminary data.</text>
</comment>
<keyword evidence="1" id="KW-0418">Kinase</keyword>
<dbReference type="Proteomes" id="UP001219518">
    <property type="component" value="Unassembled WGS sequence"/>
</dbReference>